<gene>
    <name evidence="2" type="ORF">GALMADRAFT_803589</name>
</gene>
<keyword evidence="1" id="KW-0472">Membrane</keyword>
<proteinExistence type="predicted"/>
<sequence length="284" mass="31749">MTSDAAAVGFLASPPPIYRSPPRRLSSRNDDIFPQGVAVDNGLLSNAQRRDSEAQNDARGDGQHFLQRMLKTLSNAFVLPASKVLHSEFRYIQDEETPEPRHEDFSVSEENVQWAATMEGILFNWRMIRCGSAVLLASVLAVLQIQPIFNSVSTRTFTVAALMLVCASAICGTLYMASIAMGRPPRLHAFCDEWKAAAKPNAEFWKLVALPFAFFMWSFVFFMITLFILVWNTFTTTDADQGGVKSTVYYLNFVVSGLFLTSIPIISGYKIYHAIQKIRLISVI</sequence>
<protein>
    <submittedName>
        <fullName evidence="2">Uncharacterized protein</fullName>
    </submittedName>
</protein>
<feature type="transmembrane region" description="Helical" evidence="1">
    <location>
        <begin position="207"/>
        <end position="229"/>
    </location>
</feature>
<keyword evidence="3" id="KW-1185">Reference proteome</keyword>
<dbReference type="EMBL" id="KL142394">
    <property type="protein sequence ID" value="KDR71065.1"/>
    <property type="molecule type" value="Genomic_DNA"/>
</dbReference>
<name>A0A067SJE4_GALM3</name>
<evidence type="ECO:0000313" key="2">
    <source>
        <dbReference type="EMBL" id="KDR71065.1"/>
    </source>
</evidence>
<dbReference type="AlphaFoldDB" id="A0A067SJE4"/>
<dbReference type="OrthoDB" id="3103998at2759"/>
<organism evidence="2 3">
    <name type="scientific">Galerina marginata (strain CBS 339.88)</name>
    <dbReference type="NCBI Taxonomy" id="685588"/>
    <lineage>
        <taxon>Eukaryota</taxon>
        <taxon>Fungi</taxon>
        <taxon>Dikarya</taxon>
        <taxon>Basidiomycota</taxon>
        <taxon>Agaricomycotina</taxon>
        <taxon>Agaricomycetes</taxon>
        <taxon>Agaricomycetidae</taxon>
        <taxon>Agaricales</taxon>
        <taxon>Agaricineae</taxon>
        <taxon>Strophariaceae</taxon>
        <taxon>Galerina</taxon>
    </lineage>
</organism>
<feature type="transmembrane region" description="Helical" evidence="1">
    <location>
        <begin position="157"/>
        <end position="177"/>
    </location>
</feature>
<reference evidence="3" key="1">
    <citation type="journal article" date="2014" name="Proc. Natl. Acad. Sci. U.S.A.">
        <title>Extensive sampling of basidiomycete genomes demonstrates inadequacy of the white-rot/brown-rot paradigm for wood decay fungi.</title>
        <authorList>
            <person name="Riley R."/>
            <person name="Salamov A.A."/>
            <person name="Brown D.W."/>
            <person name="Nagy L.G."/>
            <person name="Floudas D."/>
            <person name="Held B.W."/>
            <person name="Levasseur A."/>
            <person name="Lombard V."/>
            <person name="Morin E."/>
            <person name="Otillar R."/>
            <person name="Lindquist E.A."/>
            <person name="Sun H."/>
            <person name="LaButti K.M."/>
            <person name="Schmutz J."/>
            <person name="Jabbour D."/>
            <person name="Luo H."/>
            <person name="Baker S.E."/>
            <person name="Pisabarro A.G."/>
            <person name="Walton J.D."/>
            <person name="Blanchette R.A."/>
            <person name="Henrissat B."/>
            <person name="Martin F."/>
            <person name="Cullen D."/>
            <person name="Hibbett D.S."/>
            <person name="Grigoriev I.V."/>
        </authorList>
    </citation>
    <scope>NUCLEOTIDE SEQUENCE [LARGE SCALE GENOMIC DNA]</scope>
    <source>
        <strain evidence="3">CBS 339.88</strain>
    </source>
</reference>
<evidence type="ECO:0000313" key="3">
    <source>
        <dbReference type="Proteomes" id="UP000027222"/>
    </source>
</evidence>
<accession>A0A067SJE4</accession>
<evidence type="ECO:0000256" key="1">
    <source>
        <dbReference type="SAM" id="Phobius"/>
    </source>
</evidence>
<feature type="transmembrane region" description="Helical" evidence="1">
    <location>
        <begin position="127"/>
        <end position="145"/>
    </location>
</feature>
<dbReference type="Proteomes" id="UP000027222">
    <property type="component" value="Unassembled WGS sequence"/>
</dbReference>
<feature type="transmembrane region" description="Helical" evidence="1">
    <location>
        <begin position="249"/>
        <end position="272"/>
    </location>
</feature>
<dbReference type="HOGENOM" id="CLU_980195_0_0_1"/>
<keyword evidence="1" id="KW-1133">Transmembrane helix</keyword>
<keyword evidence="1" id="KW-0812">Transmembrane</keyword>